<dbReference type="RefSeq" id="WP_407327832.1">
    <property type="nucleotide sequence ID" value="NZ_CP136865.1"/>
</dbReference>
<dbReference type="Pfam" id="PF19780">
    <property type="entry name" value="DUF6265"/>
    <property type="match status" value="1"/>
</dbReference>
<evidence type="ECO:0000259" key="1">
    <source>
        <dbReference type="Pfam" id="PF19780"/>
    </source>
</evidence>
<dbReference type="Proteomes" id="UP001626549">
    <property type="component" value="Chromosome"/>
</dbReference>
<keyword evidence="3" id="KW-1185">Reference proteome</keyword>
<dbReference type="EMBL" id="CP136865">
    <property type="protein sequence ID" value="WOJ97144.1"/>
    <property type="molecule type" value="Genomic_DNA"/>
</dbReference>
<proteinExistence type="predicted"/>
<evidence type="ECO:0000313" key="2">
    <source>
        <dbReference type="EMBL" id="WOJ97144.1"/>
    </source>
</evidence>
<accession>A0ABZ0IF11</accession>
<feature type="domain" description="DUF6265" evidence="1">
    <location>
        <begin position="14"/>
        <end position="116"/>
    </location>
</feature>
<evidence type="ECO:0000313" key="3">
    <source>
        <dbReference type="Proteomes" id="UP001626549"/>
    </source>
</evidence>
<gene>
    <name evidence="2" type="ORF">R0137_00895</name>
</gene>
<name>A0ABZ0IF11_9GAMM</name>
<dbReference type="InterPro" id="IPR046232">
    <property type="entry name" value="DUF6265"/>
</dbReference>
<organism evidence="2 3">
    <name type="scientific">Congregibacter brevis</name>
    <dbReference type="NCBI Taxonomy" id="3081201"/>
    <lineage>
        <taxon>Bacteria</taxon>
        <taxon>Pseudomonadati</taxon>
        <taxon>Pseudomonadota</taxon>
        <taxon>Gammaproteobacteria</taxon>
        <taxon>Cellvibrionales</taxon>
        <taxon>Halieaceae</taxon>
        <taxon>Congregibacter</taxon>
    </lineage>
</organism>
<sequence length="144" mass="16215">MFTPLAHAQPVDLDWLVGCWESYENYSKEVWVKNPDGSLLGFSASVESSEIGFYELLYIREVGGTLTYTAHPSGQSSAVFVLSETSERRVVFENPSHDYPQRIAYERIEDSLTAVISLMNGEQQLSFVQENCDRGMKIEGPLEP</sequence>
<reference evidence="2 3" key="1">
    <citation type="submission" date="2023-10" db="EMBL/GenBank/DDBJ databases">
        <title>Two novel species belonging to the OM43/NOR5 clade.</title>
        <authorList>
            <person name="Park M."/>
        </authorList>
    </citation>
    <scope>NUCLEOTIDE SEQUENCE [LARGE SCALE GENOMIC DNA]</scope>
    <source>
        <strain evidence="2 3">IMCC45268</strain>
    </source>
</reference>
<protein>
    <submittedName>
        <fullName evidence="2">DUF6265 family protein</fullName>
    </submittedName>
</protein>